<protein>
    <submittedName>
        <fullName evidence="1">Uncharacterized protein</fullName>
    </submittedName>
</protein>
<dbReference type="Proteomes" id="UP000178606">
    <property type="component" value="Unassembled WGS sequence"/>
</dbReference>
<accession>A0A1F6CVC7</accession>
<comment type="caution">
    <text evidence="1">The sequence shown here is derived from an EMBL/GenBank/DDBJ whole genome shotgun (WGS) entry which is preliminary data.</text>
</comment>
<evidence type="ECO:0000313" key="1">
    <source>
        <dbReference type="EMBL" id="OGG53067.1"/>
    </source>
</evidence>
<proteinExistence type="predicted"/>
<name>A0A1F6CVC7_HANXR</name>
<dbReference type="EMBL" id="MFKF01000128">
    <property type="protein sequence ID" value="OGG53067.1"/>
    <property type="molecule type" value="Genomic_DNA"/>
</dbReference>
<evidence type="ECO:0000313" key="2">
    <source>
        <dbReference type="Proteomes" id="UP000178606"/>
    </source>
</evidence>
<dbReference type="AlphaFoldDB" id="A0A1F6CVC7"/>
<reference evidence="1 2" key="1">
    <citation type="journal article" date="2016" name="Nat. Commun.">
        <title>Thousands of microbial genomes shed light on interconnected biogeochemical processes in an aquifer system.</title>
        <authorList>
            <person name="Anantharaman K."/>
            <person name="Brown C.T."/>
            <person name="Hug L.A."/>
            <person name="Sharon I."/>
            <person name="Castelle C.J."/>
            <person name="Probst A.J."/>
            <person name="Thomas B.C."/>
            <person name="Singh A."/>
            <person name="Wilkins M.J."/>
            <person name="Karaoz U."/>
            <person name="Brodie E.L."/>
            <person name="Williams K.H."/>
            <person name="Hubbard S.S."/>
            <person name="Banfield J.F."/>
        </authorList>
    </citation>
    <scope>NUCLEOTIDE SEQUENCE [LARGE SCALE GENOMIC DNA]</scope>
    <source>
        <strain evidence="2">RIFCSPLOWO2_12_FULL_64_10</strain>
    </source>
</reference>
<sequence length="290" mass="32546">MCAPGTVEFELKRADHVPRTIADHPFYRDYAVTGAAEAEDYLRGPEVAETLAATLPGRWGAFSHHFVERVLYVNLFDHADYDDLPRDLAALARLGGEIPRRDAPERLTLRHGFEDDVPRWHWTPEDRARHEPGLTRVCVSAWAGSPLLNATLLRLFHSLAADAPLAFMPARPLPDELRWAYGNAVPAVAADHFMDGAFFGGLIVGAPPPDGPVYGRHRAALAMLDDCLFYVRRLRDDEDSWFAGEYEILSRRLAREQIETAVRSLAIPVTEIDKPFSPKLFKDDRLEVAP</sequence>
<organism evidence="1 2">
    <name type="scientific">Handelsmanbacteria sp. (strain RIFCSPLOWO2_12_FULL_64_10)</name>
    <dbReference type="NCBI Taxonomy" id="1817868"/>
    <lineage>
        <taxon>Bacteria</taxon>
        <taxon>Candidatus Handelsmaniibacteriota</taxon>
    </lineage>
</organism>
<gene>
    <name evidence="1" type="ORF">A3F84_20800</name>
</gene>